<organism evidence="1 2">
    <name type="scientific">Oceanobacillus picturae</name>
    <dbReference type="NCBI Taxonomy" id="171693"/>
    <lineage>
        <taxon>Bacteria</taxon>
        <taxon>Bacillati</taxon>
        <taxon>Bacillota</taxon>
        <taxon>Bacilli</taxon>
        <taxon>Bacillales</taxon>
        <taxon>Bacillaceae</taxon>
        <taxon>Oceanobacillus</taxon>
    </lineage>
</organism>
<reference evidence="1" key="1">
    <citation type="submission" date="2014-03" db="EMBL/GenBank/DDBJ databases">
        <title>Draft genome sequencing of Oceanobacillus picturae strain S1 isolated from human gut.</title>
        <authorList>
            <person name="Croce O."/>
            <person name="Lagier J.C."/>
            <person name="Raoult D."/>
        </authorList>
    </citation>
    <scope>NUCLEOTIDE SEQUENCE [LARGE SCALE GENOMIC DNA]</scope>
    <source>
        <strain evidence="1">S1</strain>
    </source>
</reference>
<evidence type="ECO:0008006" key="3">
    <source>
        <dbReference type="Google" id="ProtNLM"/>
    </source>
</evidence>
<accession>W9ABJ2</accession>
<name>W9ABJ2_9BACI</name>
<dbReference type="Proteomes" id="UP000028863">
    <property type="component" value="Unassembled WGS sequence"/>
</dbReference>
<gene>
    <name evidence="1" type="ORF">BN988_01579</name>
</gene>
<dbReference type="InterPro" id="IPR025855">
    <property type="entry name" value="Replic_Relax"/>
</dbReference>
<proteinExistence type="predicted"/>
<sequence length="200" mass="23799">MLAQQARKQHREEKILSSLDELVYATREQLQVINNLGGDRNAQRILQRMEQDNLIKALRYERKIYRLSSRGRHQIGSTQDEPKTSWITHTIMRNDLYIKLGMPGDWRKEVPVKWGDNKLIPDATFKRSSEFHFVEIDNQQSMRTNIEKIKKYKDLSRVIFGQYNHTPTLVWYTVSPVREKKLKETCETLGVKYRIYGNMR</sequence>
<dbReference type="EMBL" id="CCAX010000001">
    <property type="protein sequence ID" value="CDO03079.1"/>
    <property type="molecule type" value="Genomic_DNA"/>
</dbReference>
<comment type="caution">
    <text evidence="1">The sequence shown here is derived from an EMBL/GenBank/DDBJ whole genome shotgun (WGS) entry which is preliminary data.</text>
</comment>
<protein>
    <recommendedName>
        <fullName evidence="3">Replication-relaxation</fullName>
    </recommendedName>
</protein>
<dbReference type="eggNOG" id="ENOG5030HHG">
    <property type="taxonomic scope" value="Bacteria"/>
</dbReference>
<dbReference type="STRING" id="171693.BN988_01579"/>
<evidence type="ECO:0000313" key="2">
    <source>
        <dbReference type="Proteomes" id="UP000028863"/>
    </source>
</evidence>
<dbReference type="AlphaFoldDB" id="W9ABJ2"/>
<reference evidence="1" key="2">
    <citation type="submission" date="2014-03" db="EMBL/GenBank/DDBJ databases">
        <authorList>
            <person name="Urmite Genomes"/>
        </authorList>
    </citation>
    <scope>NUCLEOTIDE SEQUENCE</scope>
    <source>
        <strain evidence="1">S1</strain>
    </source>
</reference>
<evidence type="ECO:0000313" key="1">
    <source>
        <dbReference type="EMBL" id="CDO03079.1"/>
    </source>
</evidence>
<dbReference type="RefSeq" id="WP_036574724.1">
    <property type="nucleotide sequence ID" value="NZ_CABLBW010000001.1"/>
</dbReference>
<keyword evidence="2" id="KW-1185">Reference proteome</keyword>
<dbReference type="Pfam" id="PF13814">
    <property type="entry name" value="Replic_Relax"/>
    <property type="match status" value="1"/>
</dbReference>